<evidence type="ECO:0000313" key="2">
    <source>
        <dbReference type="Proteomes" id="UP000704611"/>
    </source>
</evidence>
<gene>
    <name evidence="1" type="ORF">KQY15_02365</name>
</gene>
<keyword evidence="2" id="KW-1185">Reference proteome</keyword>
<evidence type="ECO:0000313" key="1">
    <source>
        <dbReference type="EMBL" id="MBV2127942.1"/>
    </source>
</evidence>
<proteinExistence type="predicted"/>
<organism evidence="1 2">
    <name type="scientific">Arsukibacterium indicum</name>
    <dbReference type="NCBI Taxonomy" id="2848612"/>
    <lineage>
        <taxon>Bacteria</taxon>
        <taxon>Pseudomonadati</taxon>
        <taxon>Pseudomonadota</taxon>
        <taxon>Gammaproteobacteria</taxon>
        <taxon>Chromatiales</taxon>
        <taxon>Chromatiaceae</taxon>
        <taxon>Arsukibacterium</taxon>
    </lineage>
</organism>
<name>A0ABS6MGK4_9GAMM</name>
<dbReference type="Proteomes" id="UP000704611">
    <property type="component" value="Unassembled WGS sequence"/>
</dbReference>
<comment type="caution">
    <text evidence="1">The sequence shown here is derived from an EMBL/GenBank/DDBJ whole genome shotgun (WGS) entry which is preliminary data.</text>
</comment>
<dbReference type="EMBL" id="JAHRID010000001">
    <property type="protein sequence ID" value="MBV2127942.1"/>
    <property type="molecule type" value="Genomic_DNA"/>
</dbReference>
<sequence length="72" mass="8008">MANKDEYQRRLKAALKELAAARAALLPVPADGDKAPFTFSDEMADKLLSTIITVMDYHNVVDHINLNTEVHV</sequence>
<protein>
    <submittedName>
        <fullName evidence="1">Uncharacterized protein</fullName>
    </submittedName>
</protein>
<accession>A0ABS6MGK4</accession>
<dbReference type="RefSeq" id="WP_217666851.1">
    <property type="nucleotide sequence ID" value="NZ_JAHRID010000001.1"/>
</dbReference>
<reference evidence="1 2" key="1">
    <citation type="submission" date="2021-06" db="EMBL/GenBank/DDBJ databases">
        <title>Rheinheimera indica sp. nov., isolated from deep-sea sediment.</title>
        <authorList>
            <person name="Wang Z."/>
            <person name="Zhang X.-Y."/>
        </authorList>
    </citation>
    <scope>NUCLEOTIDE SEQUENCE [LARGE SCALE GENOMIC DNA]</scope>
    <source>
        <strain evidence="1 2">SM2107</strain>
    </source>
</reference>